<dbReference type="EMBL" id="UINC01140786">
    <property type="protein sequence ID" value="SVD28134.1"/>
    <property type="molecule type" value="Genomic_DNA"/>
</dbReference>
<dbReference type="AlphaFoldDB" id="A0A382U1D6"/>
<evidence type="ECO:0000313" key="2">
    <source>
        <dbReference type="EMBL" id="SVD28134.1"/>
    </source>
</evidence>
<name>A0A382U1D6_9ZZZZ</name>
<gene>
    <name evidence="2" type="ORF">METZ01_LOCUS380988</name>
</gene>
<accession>A0A382U1D6</accession>
<evidence type="ECO:0000259" key="1">
    <source>
        <dbReference type="Pfam" id="PF23019"/>
    </source>
</evidence>
<reference evidence="2" key="1">
    <citation type="submission" date="2018-05" db="EMBL/GenBank/DDBJ databases">
        <authorList>
            <person name="Lanie J.A."/>
            <person name="Ng W.-L."/>
            <person name="Kazmierczak K.M."/>
            <person name="Andrzejewski T.M."/>
            <person name="Davidsen T.M."/>
            <person name="Wayne K.J."/>
            <person name="Tettelin H."/>
            <person name="Glass J.I."/>
            <person name="Rusch D."/>
            <person name="Podicherti R."/>
            <person name="Tsui H.-C.T."/>
            <person name="Winkler M.E."/>
        </authorList>
    </citation>
    <scope>NUCLEOTIDE SEQUENCE</scope>
</reference>
<dbReference type="InterPro" id="IPR054297">
    <property type="entry name" value="DUF7033"/>
</dbReference>
<sequence>KPIQLGYGNNNESILRVVPGEVDSFFSDKQEIPNYCFIVWDGKNIPILFSESKIQQLIERTEQSHTIIHGDVIMSTFYFLSCWQENVSDATDEMGRFPFKESFLSKSGLICTPVVNYYFDILVKAIESVPGMSVSMNPKHTHGLKVGITHDIDQCKTGSLQDGYRQVRGGEWWNGSKKWIQRIYGQDLWFNFDQLLKIEKELDVTSSYYFITEKKRKNGYPNADYDFSSKQMQKVINKLANIGHEVGIHGSIGTGYDTAKLSGELSKFPNQVHGGRFHYLMMSNPESFSVIEKSGLV</sequence>
<dbReference type="Pfam" id="PF23019">
    <property type="entry name" value="DUF7033"/>
    <property type="match status" value="1"/>
</dbReference>
<feature type="non-terminal residue" evidence="2">
    <location>
        <position position="297"/>
    </location>
</feature>
<feature type="non-terminal residue" evidence="2">
    <location>
        <position position="1"/>
    </location>
</feature>
<proteinExistence type="predicted"/>
<organism evidence="2">
    <name type="scientific">marine metagenome</name>
    <dbReference type="NCBI Taxonomy" id="408172"/>
    <lineage>
        <taxon>unclassified sequences</taxon>
        <taxon>metagenomes</taxon>
        <taxon>ecological metagenomes</taxon>
    </lineage>
</organism>
<feature type="domain" description="DUF7033" evidence="1">
    <location>
        <begin position="69"/>
        <end position="154"/>
    </location>
</feature>
<protein>
    <recommendedName>
        <fullName evidence="1">DUF7033 domain-containing protein</fullName>
    </recommendedName>
</protein>